<dbReference type="EMBL" id="SWBR01000002">
    <property type="protein sequence ID" value="TKC10356.1"/>
    <property type="molecule type" value="Genomic_DNA"/>
</dbReference>
<dbReference type="InterPro" id="IPR018655">
    <property type="entry name" value="DUF2086"/>
</dbReference>
<gene>
    <name evidence="3" type="ORF">FA048_09195</name>
</gene>
<comment type="similarity">
    <text evidence="1">Belongs to the iron/ascorbate-dependent oxidoreductase family.</text>
</comment>
<dbReference type="OrthoDB" id="9781972at2"/>
<proteinExistence type="inferred from homology"/>
<dbReference type="RefSeq" id="WP_136840118.1">
    <property type="nucleotide sequence ID" value="NZ_SWBR01000002.1"/>
</dbReference>
<keyword evidence="1" id="KW-0560">Oxidoreductase</keyword>
<name>A0A4U1CS79_9SPHI</name>
<protein>
    <submittedName>
        <fullName evidence="3">Prolyl 4-hydroxylase subunit alpha</fullName>
    </submittedName>
</protein>
<dbReference type="GO" id="GO:0016491">
    <property type="term" value="F:oxidoreductase activity"/>
    <property type="evidence" value="ECO:0007669"/>
    <property type="project" value="UniProtKB-KW"/>
</dbReference>
<dbReference type="InterPro" id="IPR005123">
    <property type="entry name" value="Oxoglu/Fe-dep_dioxygenase_dom"/>
</dbReference>
<dbReference type="PROSITE" id="PS51471">
    <property type="entry name" value="FE2OG_OXY"/>
    <property type="match status" value="1"/>
</dbReference>
<evidence type="ECO:0000256" key="1">
    <source>
        <dbReference type="RuleBase" id="RU003682"/>
    </source>
</evidence>
<dbReference type="Proteomes" id="UP000309488">
    <property type="component" value="Unassembled WGS sequence"/>
</dbReference>
<dbReference type="GO" id="GO:0046872">
    <property type="term" value="F:metal ion binding"/>
    <property type="evidence" value="ECO:0007669"/>
    <property type="project" value="UniProtKB-KW"/>
</dbReference>
<organism evidence="3 4">
    <name type="scientific">Pedobacter polaris</name>
    <dbReference type="NCBI Taxonomy" id="2571273"/>
    <lineage>
        <taxon>Bacteria</taxon>
        <taxon>Pseudomonadati</taxon>
        <taxon>Bacteroidota</taxon>
        <taxon>Sphingobacteriia</taxon>
        <taxon>Sphingobacteriales</taxon>
        <taxon>Sphingobacteriaceae</taxon>
        <taxon>Pedobacter</taxon>
    </lineage>
</organism>
<evidence type="ECO:0000259" key="2">
    <source>
        <dbReference type="PROSITE" id="PS51471"/>
    </source>
</evidence>
<comment type="caution">
    <text evidence="3">The sequence shown here is derived from an EMBL/GenBank/DDBJ whole genome shotgun (WGS) entry which is preliminary data.</text>
</comment>
<dbReference type="Gene3D" id="2.60.120.620">
    <property type="entry name" value="q2cbj1_9rhob like domain"/>
    <property type="match status" value="1"/>
</dbReference>
<keyword evidence="1" id="KW-0479">Metal-binding</keyword>
<reference evidence="3 4" key="1">
    <citation type="submission" date="2019-04" db="EMBL/GenBank/DDBJ databases">
        <title>Pedobacter sp. RP-3-22 sp. nov., isolated from Arctic soil.</title>
        <authorList>
            <person name="Dahal R.H."/>
            <person name="Kim D.-U."/>
        </authorList>
    </citation>
    <scope>NUCLEOTIDE SEQUENCE [LARGE SCALE GENOMIC DNA]</scope>
    <source>
        <strain evidence="3 4">RP-3-22</strain>
    </source>
</reference>
<dbReference type="AlphaFoldDB" id="A0A4U1CS79"/>
<evidence type="ECO:0000313" key="3">
    <source>
        <dbReference type="EMBL" id="TKC10356.1"/>
    </source>
</evidence>
<keyword evidence="4" id="KW-1185">Reference proteome</keyword>
<sequence>MELLQKIGSIEKDALAETMHQKGYAILNEILTNEQCDELIKNYDQSELYRKTVVMERYRFGLGAYKYFNYPLPSIINNLRTSIYPILAPIANTWMRALNIEISYPTGYDEFLKLCHDNAQTKATPLILKYGKGGFNTLHQDLYGDIYFPMQMVIFLSDPEIDYNGGEFVLTQQNVRAQSKAIVLKPKKGDILILTTNFRPVKGSKGYYRASMKHGVSEVHSGERYTLGIIFHDALT</sequence>
<feature type="domain" description="Fe2OG dioxygenase" evidence="2">
    <location>
        <begin position="121"/>
        <end position="234"/>
    </location>
</feature>
<keyword evidence="1" id="KW-0408">Iron</keyword>
<accession>A0A4U1CS79</accession>
<dbReference type="Pfam" id="PF09859">
    <property type="entry name" value="Oxygenase-NA"/>
    <property type="match status" value="1"/>
</dbReference>
<dbReference type="SUPFAM" id="SSF51197">
    <property type="entry name" value="Clavaminate synthase-like"/>
    <property type="match status" value="1"/>
</dbReference>
<evidence type="ECO:0000313" key="4">
    <source>
        <dbReference type="Proteomes" id="UP000309488"/>
    </source>
</evidence>